<evidence type="ECO:0008006" key="3">
    <source>
        <dbReference type="Google" id="ProtNLM"/>
    </source>
</evidence>
<protein>
    <recommendedName>
        <fullName evidence="3">G domain-containing protein</fullName>
    </recommendedName>
</protein>
<reference evidence="1" key="1">
    <citation type="submission" date="2015-10" db="EMBL/GenBank/DDBJ databases">
        <authorList>
            <person name="Gilbert D.G."/>
        </authorList>
    </citation>
    <scope>NUCLEOTIDE SEQUENCE</scope>
    <source>
        <strain evidence="1">Phyl III-seqv23</strain>
    </source>
</reference>
<dbReference type="AlphaFoldDB" id="A0A0S4X2Y7"/>
<gene>
    <name evidence="2" type="ORF">LH706_01310</name>
    <name evidence="1" type="ORF">RUN215_v1_1760008</name>
</gene>
<name>A0A0S4X2Y7_RALSL</name>
<sequence length="154" mass="17496">MPKPKIAFVVGHSNWGKSKTLRALTNGDRYKRRLSIQGVEFLIRRMSNDDLPKSFIRFMESVDPSSTTAIIAALCPNFDDEEAATQSVLNQLRSKGYRLFFWVMEHQYRTNKAMSASDISRLRKFGTVKVISGVAEAASRARDFRKFITDTVLA</sequence>
<dbReference type="EMBL" id="LN899820">
    <property type="protein sequence ID" value="CUV58171.1"/>
    <property type="molecule type" value="Genomic_DNA"/>
</dbReference>
<proteinExistence type="predicted"/>
<accession>A0A0S4X2Y7</accession>
<organism evidence="1">
    <name type="scientific">Ralstonia solanacearum</name>
    <name type="common">Pseudomonas solanacearum</name>
    <dbReference type="NCBI Taxonomy" id="305"/>
    <lineage>
        <taxon>Bacteria</taxon>
        <taxon>Pseudomonadati</taxon>
        <taxon>Pseudomonadota</taxon>
        <taxon>Betaproteobacteria</taxon>
        <taxon>Burkholderiales</taxon>
        <taxon>Burkholderiaceae</taxon>
        <taxon>Ralstonia</taxon>
        <taxon>Ralstonia solanacearum species complex</taxon>
    </lineage>
</organism>
<reference evidence="2" key="2">
    <citation type="submission" date="2021-10" db="EMBL/GenBank/DDBJ databases">
        <title>Complete genome sequences of five Ralstonia solancearum strains isolated from sunflower.</title>
        <authorList>
            <person name="She X."/>
            <person name="He Z."/>
        </authorList>
    </citation>
    <scope>NUCLEOTIDE SEQUENCE</scope>
    <source>
        <strain evidence="2">RS638</strain>
    </source>
</reference>
<evidence type="ECO:0000313" key="2">
    <source>
        <dbReference type="EMBL" id="UZF15142.1"/>
    </source>
</evidence>
<dbReference type="EMBL" id="CP085043">
    <property type="protein sequence ID" value="UZF15142.1"/>
    <property type="molecule type" value="Genomic_DNA"/>
</dbReference>
<evidence type="ECO:0000313" key="1">
    <source>
        <dbReference type="EMBL" id="CUV58171.1"/>
    </source>
</evidence>